<keyword evidence="2" id="KW-1133">Transmembrane helix</keyword>
<feature type="region of interest" description="Disordered" evidence="1">
    <location>
        <begin position="53"/>
        <end position="165"/>
    </location>
</feature>
<feature type="compositionally biased region" description="Low complexity" evidence="1">
    <location>
        <begin position="144"/>
        <end position="165"/>
    </location>
</feature>
<name>A0AAW0DKN1_9AGAR</name>
<dbReference type="Proteomes" id="UP001383192">
    <property type="component" value="Unassembled WGS sequence"/>
</dbReference>
<sequence>MNLSSIITFAIWLLFLGRGFEVAALQSFQGRNAENVNWSVEDKVGFPQVVEGEVGDPGSTGDTRLAVPFRSSQTPAGVRRNFDSRDDDSDSDSDSDDDDDDQKGDSKGNGGDHGGGNTGNHQGQTKTDDHQHTAVSNTQTQTASTMSPTSLQTSTSTSTSASSTASAAQASSESLISITKKPWFIAVNATLFSLAAIGLIVGGIIAAKKHRRRQAQVRFEEMYEYVRGTFGHGRNGNHGGYRLFDQEDRV</sequence>
<feature type="compositionally biased region" description="Gly residues" evidence="1">
    <location>
        <begin position="107"/>
        <end position="118"/>
    </location>
</feature>
<feature type="transmembrane region" description="Helical" evidence="2">
    <location>
        <begin position="183"/>
        <end position="207"/>
    </location>
</feature>
<evidence type="ECO:0008006" key="6">
    <source>
        <dbReference type="Google" id="ProtNLM"/>
    </source>
</evidence>
<dbReference type="EMBL" id="JAYKXP010000012">
    <property type="protein sequence ID" value="KAK7051456.1"/>
    <property type="molecule type" value="Genomic_DNA"/>
</dbReference>
<feature type="chain" id="PRO_5043821884" description="Syndecan" evidence="3">
    <location>
        <begin position="20"/>
        <end position="250"/>
    </location>
</feature>
<keyword evidence="2" id="KW-0812">Transmembrane</keyword>
<keyword evidence="3" id="KW-0732">Signal</keyword>
<keyword evidence="2" id="KW-0472">Membrane</keyword>
<evidence type="ECO:0000256" key="2">
    <source>
        <dbReference type="SAM" id="Phobius"/>
    </source>
</evidence>
<protein>
    <recommendedName>
        <fullName evidence="6">Syndecan</fullName>
    </recommendedName>
</protein>
<evidence type="ECO:0000256" key="1">
    <source>
        <dbReference type="SAM" id="MobiDB-lite"/>
    </source>
</evidence>
<comment type="caution">
    <text evidence="4">The sequence shown here is derived from an EMBL/GenBank/DDBJ whole genome shotgun (WGS) entry which is preliminary data.</text>
</comment>
<gene>
    <name evidence="4" type="ORF">VNI00_004430</name>
</gene>
<evidence type="ECO:0000313" key="4">
    <source>
        <dbReference type="EMBL" id="KAK7051456.1"/>
    </source>
</evidence>
<feature type="compositionally biased region" description="Polar residues" evidence="1">
    <location>
        <begin position="133"/>
        <end position="143"/>
    </location>
</feature>
<feature type="signal peptide" evidence="3">
    <location>
        <begin position="1"/>
        <end position="19"/>
    </location>
</feature>
<organism evidence="4 5">
    <name type="scientific">Paramarasmius palmivorus</name>
    <dbReference type="NCBI Taxonomy" id="297713"/>
    <lineage>
        <taxon>Eukaryota</taxon>
        <taxon>Fungi</taxon>
        <taxon>Dikarya</taxon>
        <taxon>Basidiomycota</taxon>
        <taxon>Agaricomycotina</taxon>
        <taxon>Agaricomycetes</taxon>
        <taxon>Agaricomycetidae</taxon>
        <taxon>Agaricales</taxon>
        <taxon>Marasmiineae</taxon>
        <taxon>Marasmiaceae</taxon>
        <taxon>Paramarasmius</taxon>
    </lineage>
</organism>
<keyword evidence="5" id="KW-1185">Reference proteome</keyword>
<reference evidence="4 5" key="1">
    <citation type="submission" date="2024-01" db="EMBL/GenBank/DDBJ databases">
        <title>A draft genome for a cacao thread blight-causing isolate of Paramarasmius palmivorus.</title>
        <authorList>
            <person name="Baruah I.K."/>
            <person name="Bukari Y."/>
            <person name="Amoako-Attah I."/>
            <person name="Meinhardt L.W."/>
            <person name="Bailey B.A."/>
            <person name="Cohen S.P."/>
        </authorList>
    </citation>
    <scope>NUCLEOTIDE SEQUENCE [LARGE SCALE GENOMIC DNA]</scope>
    <source>
        <strain evidence="4 5">GH-12</strain>
    </source>
</reference>
<proteinExistence type="predicted"/>
<dbReference type="AlphaFoldDB" id="A0AAW0DKN1"/>
<evidence type="ECO:0000256" key="3">
    <source>
        <dbReference type="SAM" id="SignalP"/>
    </source>
</evidence>
<feature type="compositionally biased region" description="Acidic residues" evidence="1">
    <location>
        <begin position="85"/>
        <end position="102"/>
    </location>
</feature>
<evidence type="ECO:0000313" key="5">
    <source>
        <dbReference type="Proteomes" id="UP001383192"/>
    </source>
</evidence>
<accession>A0AAW0DKN1</accession>